<dbReference type="EMBL" id="JACCCV010000001">
    <property type="protein sequence ID" value="NYF49828.1"/>
    <property type="molecule type" value="Genomic_DNA"/>
</dbReference>
<protein>
    <submittedName>
        <fullName evidence="1">Uncharacterized protein</fullName>
    </submittedName>
</protein>
<dbReference type="AlphaFoldDB" id="A0A7Y9T0Y8"/>
<evidence type="ECO:0000313" key="1">
    <source>
        <dbReference type="EMBL" id="NYF49828.1"/>
    </source>
</evidence>
<dbReference type="Proteomes" id="UP000534186">
    <property type="component" value="Unassembled WGS sequence"/>
</dbReference>
<organism evidence="1 2">
    <name type="scientific">Tunturiibacter lichenicola</name>
    <dbReference type="NCBI Taxonomy" id="2051959"/>
    <lineage>
        <taxon>Bacteria</taxon>
        <taxon>Pseudomonadati</taxon>
        <taxon>Acidobacteriota</taxon>
        <taxon>Terriglobia</taxon>
        <taxon>Terriglobales</taxon>
        <taxon>Acidobacteriaceae</taxon>
        <taxon>Tunturiibacter</taxon>
    </lineage>
</organism>
<gene>
    <name evidence="1" type="ORF">HDF12_000193</name>
</gene>
<sequence length="68" mass="7832">MPAIRRRKYYPSGSCCMPGVLVYECNLLKNLTVLPPAADHLSNPVFKESRYCFREAVNLRKRSFGNRP</sequence>
<evidence type="ECO:0000313" key="2">
    <source>
        <dbReference type="Proteomes" id="UP000534186"/>
    </source>
</evidence>
<comment type="caution">
    <text evidence="1">The sequence shown here is derived from an EMBL/GenBank/DDBJ whole genome shotgun (WGS) entry which is preliminary data.</text>
</comment>
<reference evidence="1 2" key="1">
    <citation type="submission" date="2020-07" db="EMBL/GenBank/DDBJ databases">
        <title>Genomic Encyclopedia of Type Strains, Phase IV (KMG-V): Genome sequencing to study the core and pangenomes of soil and plant-associated prokaryotes.</title>
        <authorList>
            <person name="Whitman W."/>
        </authorList>
    </citation>
    <scope>NUCLEOTIDE SEQUENCE [LARGE SCALE GENOMIC DNA]</scope>
    <source>
        <strain evidence="1 2">M8UP30</strain>
    </source>
</reference>
<name>A0A7Y9T0Y8_9BACT</name>
<proteinExistence type="predicted"/>
<accession>A0A7Y9T0Y8</accession>